<accession>A0A1Y2C8E3</accession>
<keyword evidence="2" id="KW-0812">Transmembrane</keyword>
<evidence type="ECO:0000313" key="4">
    <source>
        <dbReference type="Proteomes" id="UP000193642"/>
    </source>
</evidence>
<feature type="compositionally biased region" description="Pro residues" evidence="1">
    <location>
        <begin position="376"/>
        <end position="385"/>
    </location>
</feature>
<evidence type="ECO:0000313" key="3">
    <source>
        <dbReference type="EMBL" id="ORY43303.1"/>
    </source>
</evidence>
<keyword evidence="4" id="KW-1185">Reference proteome</keyword>
<feature type="compositionally biased region" description="Low complexity" evidence="1">
    <location>
        <begin position="423"/>
        <end position="439"/>
    </location>
</feature>
<proteinExistence type="predicted"/>
<evidence type="ECO:0000256" key="2">
    <source>
        <dbReference type="SAM" id="Phobius"/>
    </source>
</evidence>
<sequence>MQHLGPPQLVNSTVAPLGCFPDYGTSPVGGIVGSAVECGHLCGMSFSSFDASEGKCMCQQRVVYQEDECGGRASISQGLGVCKPNNEVSGCESPAPLSARIFSFGCVGEDDLAAQRLSVIGQPDAPPAECVARCHASPPLIWAYVGPRDKCACSNTIPLETSALCDAAWAGNNDIPISTDSQVWSVLFAIPFPPPRPTATTTDADAWTTTDPLVTTTEVLAITQTFNASNFVPFSSHVTTTTTQAAPRVEFFTTTTEIQVKPPPPPRTSSAPVLPPRTTSPIQEPITLIPNPSPIPQPNTLSMALSRTFIEPLVQVFSNQPSSTISPQSPILGVSGAPAAPNASLSPGAPGAPGGPDSLLLTTSNLFPSKHIEPTQAPPPTPQLPGDPGSTTPTMALAVTVSSIAVLFLVVIGTLIRSRSRRSSSSFSTTTSASYSDSTDPPLPPMIPFFSLDSSTVPAPPKDGLPTIPTRAATLHSSKTTLMRSTTAVTADGSLRNYASTAGGPLHGGSMTSVLGAMPNAIQTRLGVLAGADDIANEREVGLGPRRSSRFTLFGMLRGKTSLQTVATLGDESLELKEDGKVGERAESSLYMNIIVENGDDDYGDYEVRRNVTFV</sequence>
<feature type="region of interest" description="Disordered" evidence="1">
    <location>
        <begin position="421"/>
        <end position="440"/>
    </location>
</feature>
<dbReference type="Proteomes" id="UP000193642">
    <property type="component" value="Unassembled WGS sequence"/>
</dbReference>
<dbReference type="EMBL" id="MCGO01000025">
    <property type="protein sequence ID" value="ORY43303.1"/>
    <property type="molecule type" value="Genomic_DNA"/>
</dbReference>
<protein>
    <recommendedName>
        <fullName evidence="5">WSC domain-containing protein</fullName>
    </recommendedName>
</protein>
<dbReference type="AlphaFoldDB" id="A0A1Y2C8E3"/>
<name>A0A1Y2C8E3_9FUNG</name>
<keyword evidence="2" id="KW-1133">Transmembrane helix</keyword>
<gene>
    <name evidence="3" type="ORF">BCR33DRAFT_851063</name>
</gene>
<comment type="caution">
    <text evidence="3">The sequence shown here is derived from an EMBL/GenBank/DDBJ whole genome shotgun (WGS) entry which is preliminary data.</text>
</comment>
<feature type="compositionally biased region" description="Low complexity" evidence="1">
    <location>
        <begin position="320"/>
        <end position="361"/>
    </location>
</feature>
<feature type="transmembrane region" description="Helical" evidence="2">
    <location>
        <begin position="395"/>
        <end position="416"/>
    </location>
</feature>
<feature type="region of interest" description="Disordered" evidence="1">
    <location>
        <begin position="320"/>
        <end position="391"/>
    </location>
</feature>
<organism evidence="3 4">
    <name type="scientific">Rhizoclosmatium globosum</name>
    <dbReference type="NCBI Taxonomy" id="329046"/>
    <lineage>
        <taxon>Eukaryota</taxon>
        <taxon>Fungi</taxon>
        <taxon>Fungi incertae sedis</taxon>
        <taxon>Chytridiomycota</taxon>
        <taxon>Chytridiomycota incertae sedis</taxon>
        <taxon>Chytridiomycetes</taxon>
        <taxon>Chytridiales</taxon>
        <taxon>Chytriomycetaceae</taxon>
        <taxon>Rhizoclosmatium</taxon>
    </lineage>
</organism>
<reference evidence="3 4" key="1">
    <citation type="submission" date="2016-07" db="EMBL/GenBank/DDBJ databases">
        <title>Pervasive Adenine N6-methylation of Active Genes in Fungi.</title>
        <authorList>
            <consortium name="DOE Joint Genome Institute"/>
            <person name="Mondo S.J."/>
            <person name="Dannebaum R.O."/>
            <person name="Kuo R.C."/>
            <person name="Labutti K."/>
            <person name="Haridas S."/>
            <person name="Kuo A."/>
            <person name="Salamov A."/>
            <person name="Ahrendt S.R."/>
            <person name="Lipzen A."/>
            <person name="Sullivan W."/>
            <person name="Andreopoulos W.B."/>
            <person name="Clum A."/>
            <person name="Lindquist E."/>
            <person name="Daum C."/>
            <person name="Ramamoorthy G.K."/>
            <person name="Gryganskyi A."/>
            <person name="Culley D."/>
            <person name="Magnuson J.K."/>
            <person name="James T.Y."/>
            <person name="O'Malley M.A."/>
            <person name="Stajich J.E."/>
            <person name="Spatafora J.W."/>
            <person name="Visel A."/>
            <person name="Grigoriev I.V."/>
        </authorList>
    </citation>
    <scope>NUCLEOTIDE SEQUENCE [LARGE SCALE GENOMIC DNA]</scope>
    <source>
        <strain evidence="3 4">JEL800</strain>
    </source>
</reference>
<evidence type="ECO:0000256" key="1">
    <source>
        <dbReference type="SAM" id="MobiDB-lite"/>
    </source>
</evidence>
<keyword evidence="2" id="KW-0472">Membrane</keyword>
<evidence type="ECO:0008006" key="5">
    <source>
        <dbReference type="Google" id="ProtNLM"/>
    </source>
</evidence>